<sequence length="457" mass="50770">MPSDAPNTSAVSWEKVRAYKPDRRKFGGRSYTKVGQLNEQTSRAGASVWAHIRPNASAAYTPSLVDSDGGEIKAARVYTGNEPESIRARPWDILTPVVPFDLLPTNSKEAAAAFFRVMYIVQEEPDARPVQLIDILRRVIDYDRPYPRLRRDPKLKLRMTKRRRLSNESSTGIVDSFPLINTHIMNDGRAAAGQSNPSPTLASPMQPVVVPQTEQLLPSPTIPSPIIMPHQLPDHFPRRSHDASDRRLGYTAEGACVQDLASLDSFSNLCRFQRQLEARQELENQRISRLLKDVAAIDEKIGELERTHGSDLELFFAHIRHTCLAECIKMVTTIRSSPTGTAQVVRSLSAAAQDRTGEAVHIPLMRETTIGAQAKQRQHQAEPINEISSLPNRFLVGVSSEGIASTFYRNDPIEDGSSSVVAMDEENTMQDDSRTSRGKPAFAIDEDEDAGESDYSN</sequence>
<feature type="region of interest" description="Disordered" evidence="1">
    <location>
        <begin position="414"/>
        <end position="457"/>
    </location>
</feature>
<dbReference type="EMBL" id="HG992980">
    <property type="protein sequence ID" value="CAE7034359.1"/>
    <property type="molecule type" value="Genomic_DNA"/>
</dbReference>
<protein>
    <submittedName>
        <fullName evidence="2">Uncharacterized protein</fullName>
    </submittedName>
</protein>
<gene>
    <name evidence="2" type="ORF">PTTW11_05416</name>
</gene>
<feature type="compositionally biased region" description="Acidic residues" evidence="1">
    <location>
        <begin position="444"/>
        <end position="457"/>
    </location>
</feature>
<name>A0A6S6W1I7_9PLEO</name>
<evidence type="ECO:0000313" key="3">
    <source>
        <dbReference type="Proteomes" id="UP000472372"/>
    </source>
</evidence>
<dbReference type="Proteomes" id="UP000472372">
    <property type="component" value="Chromosome 4"/>
</dbReference>
<organism evidence="2 3">
    <name type="scientific">Pyrenophora teres f. teres</name>
    <dbReference type="NCBI Taxonomy" id="97479"/>
    <lineage>
        <taxon>Eukaryota</taxon>
        <taxon>Fungi</taxon>
        <taxon>Dikarya</taxon>
        <taxon>Ascomycota</taxon>
        <taxon>Pezizomycotina</taxon>
        <taxon>Dothideomycetes</taxon>
        <taxon>Pleosporomycetidae</taxon>
        <taxon>Pleosporales</taxon>
        <taxon>Pleosporineae</taxon>
        <taxon>Pleosporaceae</taxon>
        <taxon>Pyrenophora</taxon>
    </lineage>
</organism>
<dbReference type="AlphaFoldDB" id="A0A6S6W1I7"/>
<evidence type="ECO:0000313" key="2">
    <source>
        <dbReference type="EMBL" id="CAE7034359.1"/>
    </source>
</evidence>
<evidence type="ECO:0000256" key="1">
    <source>
        <dbReference type="SAM" id="MobiDB-lite"/>
    </source>
</evidence>
<proteinExistence type="predicted"/>
<accession>A0A6S6W1I7</accession>
<reference evidence="2" key="1">
    <citation type="submission" date="2021-02" db="EMBL/GenBank/DDBJ databases">
        <authorList>
            <person name="Syme A R."/>
            <person name="Syme A R."/>
            <person name="Moolhuijzen P."/>
        </authorList>
    </citation>
    <scope>NUCLEOTIDE SEQUENCE</scope>
    <source>
        <strain evidence="2">W1-1</strain>
    </source>
</reference>